<feature type="transmembrane region" description="Helical" evidence="1">
    <location>
        <begin position="39"/>
        <end position="62"/>
    </location>
</feature>
<feature type="transmembrane region" description="Helical" evidence="1">
    <location>
        <begin position="110"/>
        <end position="130"/>
    </location>
</feature>
<reference evidence="3" key="1">
    <citation type="submission" date="2020-10" db="EMBL/GenBank/DDBJ databases">
        <authorList>
            <person name="Gilroy R."/>
        </authorList>
    </citation>
    <scope>NUCLEOTIDE SEQUENCE</scope>
    <source>
        <strain evidence="3">CHK33-4379</strain>
    </source>
</reference>
<dbReference type="Proteomes" id="UP000824136">
    <property type="component" value="Unassembled WGS sequence"/>
</dbReference>
<evidence type="ECO:0000259" key="2">
    <source>
        <dbReference type="Pfam" id="PF13038"/>
    </source>
</evidence>
<feature type="domain" description="DUF3899" evidence="2">
    <location>
        <begin position="49"/>
        <end position="125"/>
    </location>
</feature>
<protein>
    <submittedName>
        <fullName evidence="3">DUF3899 domain-containing protein</fullName>
    </submittedName>
</protein>
<organism evidence="3 4">
    <name type="scientific">Candidatus Faeciplasma pullistercoris</name>
    <dbReference type="NCBI Taxonomy" id="2840800"/>
    <lineage>
        <taxon>Bacteria</taxon>
        <taxon>Bacillati</taxon>
        <taxon>Bacillota</taxon>
        <taxon>Clostridia</taxon>
        <taxon>Eubacteriales</taxon>
        <taxon>Oscillospiraceae</taxon>
        <taxon>Oscillospiraceae incertae sedis</taxon>
        <taxon>Candidatus Faeciplasma</taxon>
    </lineage>
</organism>
<dbReference type="Pfam" id="PF13038">
    <property type="entry name" value="DUF3899"/>
    <property type="match status" value="1"/>
</dbReference>
<accession>A0A9D1GVP9</accession>
<evidence type="ECO:0000256" key="1">
    <source>
        <dbReference type="SAM" id="Phobius"/>
    </source>
</evidence>
<proteinExistence type="predicted"/>
<gene>
    <name evidence="3" type="ORF">IAC39_05580</name>
</gene>
<dbReference type="InterPro" id="IPR025007">
    <property type="entry name" value="DUF3899"/>
</dbReference>
<sequence length="131" mass="14859">MLKGNKYRYISALIAAAVVAAVCAYYREVFSQESLAELMGRISDCLVVAGVLLAGIGVLSWIKSKGAYDMMSYGIDSLIKPFTSRRKEFEAFYDFKVRKAEERKPWLKEWLAVGLCTLLLALIFLALYYMF</sequence>
<dbReference type="EMBL" id="DVLL01000020">
    <property type="protein sequence ID" value="HIT59160.1"/>
    <property type="molecule type" value="Genomic_DNA"/>
</dbReference>
<evidence type="ECO:0000313" key="3">
    <source>
        <dbReference type="EMBL" id="HIT59160.1"/>
    </source>
</evidence>
<comment type="caution">
    <text evidence="3">The sequence shown here is derived from an EMBL/GenBank/DDBJ whole genome shotgun (WGS) entry which is preliminary data.</text>
</comment>
<evidence type="ECO:0000313" key="4">
    <source>
        <dbReference type="Proteomes" id="UP000824136"/>
    </source>
</evidence>
<feature type="transmembrane region" description="Helical" evidence="1">
    <location>
        <begin position="7"/>
        <end position="27"/>
    </location>
</feature>
<reference evidence="3" key="2">
    <citation type="journal article" date="2021" name="PeerJ">
        <title>Extensive microbial diversity within the chicken gut microbiome revealed by metagenomics and culture.</title>
        <authorList>
            <person name="Gilroy R."/>
            <person name="Ravi A."/>
            <person name="Getino M."/>
            <person name="Pursley I."/>
            <person name="Horton D.L."/>
            <person name="Alikhan N.F."/>
            <person name="Baker D."/>
            <person name="Gharbi K."/>
            <person name="Hall N."/>
            <person name="Watson M."/>
            <person name="Adriaenssens E.M."/>
            <person name="Foster-Nyarko E."/>
            <person name="Jarju S."/>
            <person name="Secka A."/>
            <person name="Antonio M."/>
            <person name="Oren A."/>
            <person name="Chaudhuri R.R."/>
            <person name="La Ragione R."/>
            <person name="Hildebrand F."/>
            <person name="Pallen M.J."/>
        </authorList>
    </citation>
    <scope>NUCLEOTIDE SEQUENCE</scope>
    <source>
        <strain evidence="3">CHK33-4379</strain>
    </source>
</reference>
<keyword evidence="1" id="KW-1133">Transmembrane helix</keyword>
<keyword evidence="1" id="KW-0812">Transmembrane</keyword>
<keyword evidence="1" id="KW-0472">Membrane</keyword>
<name>A0A9D1GVP9_9FIRM</name>
<dbReference type="AlphaFoldDB" id="A0A9D1GVP9"/>